<dbReference type="Proteomes" id="UP000242957">
    <property type="component" value="Unassembled WGS sequence"/>
</dbReference>
<keyword evidence="3" id="KW-1185">Reference proteome</keyword>
<dbReference type="OrthoDB" id="6074146at2"/>
<evidence type="ECO:0000313" key="2">
    <source>
        <dbReference type="EMBL" id="SDO42004.1"/>
    </source>
</evidence>
<dbReference type="RefSeq" id="WP_084311037.1">
    <property type="nucleotide sequence ID" value="NZ_FNIJ01000011.1"/>
</dbReference>
<reference evidence="3" key="1">
    <citation type="submission" date="2016-10" db="EMBL/GenBank/DDBJ databases">
        <authorList>
            <person name="Varghese N."/>
            <person name="Submissions S."/>
        </authorList>
    </citation>
    <scope>NUCLEOTIDE SEQUENCE [LARGE SCALE GENOMIC DNA]</scope>
    <source>
        <strain evidence="3">JCM 21621</strain>
    </source>
</reference>
<dbReference type="EMBL" id="FNIJ01000011">
    <property type="protein sequence ID" value="SDO42004.1"/>
    <property type="molecule type" value="Genomic_DNA"/>
</dbReference>
<keyword evidence="1" id="KW-0812">Transmembrane</keyword>
<gene>
    <name evidence="2" type="ORF">SAMN05216193_11150</name>
</gene>
<sequence length="415" mass="46156">METWLILGGLVLILAGYVWFVILAFGCSLLSGIASLVPPFALWPLLRHWSLLRRAVVLGALGWIPLVVGLTLLASHDSARLEAILGLDWLRPAPTTQAELAIDLRGEFRGEPFVPAQAELIDGVLSLREGGDFYARRELRISLPAQPDGPLRLDVLPGDRGTLPEVEINWLEPDRDLPEARRLARGYTLRLDLAPEPPNRLRGEFHLVLPAEYRTALSGQVELYTDRLRYRDGQVDTRFDSPDTIAYVLRDYLQRRFARSDIQLTRLPRLDLRRHQLSVPLAFSVDGQPEWLRVDLYRSASRGWAVRDDHYPKPAPAEPVAPVAIADDKPAAAGNPPPEPPAQGALTLERLRAAPQHFVNQRIRVVTQRGGTAEGAFAGLDSEGRIIIRRLLGGAGEASYSLHPSDITHIELLPR</sequence>
<keyword evidence="1" id="KW-0472">Membrane</keyword>
<feature type="transmembrane region" description="Helical" evidence="1">
    <location>
        <begin position="55"/>
        <end position="74"/>
    </location>
</feature>
<evidence type="ECO:0000256" key="1">
    <source>
        <dbReference type="SAM" id="Phobius"/>
    </source>
</evidence>
<name>A0A1H0JEE0_9PSED</name>
<proteinExistence type="predicted"/>
<dbReference type="STRING" id="198616.SAMN05216193_11150"/>
<accession>A0A1H0JEE0</accession>
<feature type="transmembrane region" description="Helical" evidence="1">
    <location>
        <begin position="6"/>
        <end position="34"/>
    </location>
</feature>
<protein>
    <submittedName>
        <fullName evidence="2">Uncharacterized protein</fullName>
    </submittedName>
</protein>
<keyword evidence="1" id="KW-1133">Transmembrane helix</keyword>
<organism evidence="2 3">
    <name type="scientific">Pseudomonas jinjuensis</name>
    <dbReference type="NCBI Taxonomy" id="198616"/>
    <lineage>
        <taxon>Bacteria</taxon>
        <taxon>Pseudomonadati</taxon>
        <taxon>Pseudomonadota</taxon>
        <taxon>Gammaproteobacteria</taxon>
        <taxon>Pseudomonadales</taxon>
        <taxon>Pseudomonadaceae</taxon>
        <taxon>Pseudomonas</taxon>
    </lineage>
</organism>
<dbReference type="AlphaFoldDB" id="A0A1H0JEE0"/>
<evidence type="ECO:0000313" key="3">
    <source>
        <dbReference type="Proteomes" id="UP000242957"/>
    </source>
</evidence>